<dbReference type="EMBL" id="CP032050">
    <property type="protein sequence ID" value="AYN67459.1"/>
    <property type="molecule type" value="Genomic_DNA"/>
</dbReference>
<dbReference type="SMART" id="SM00479">
    <property type="entry name" value="EXOIII"/>
    <property type="match status" value="1"/>
</dbReference>
<dbReference type="PANTHER" id="PTHR30562:SF1">
    <property type="entry name" value="UVRABC SYSTEM PROTEIN C"/>
    <property type="match status" value="1"/>
</dbReference>
<evidence type="ECO:0000259" key="1">
    <source>
        <dbReference type="PROSITE" id="PS50164"/>
    </source>
</evidence>
<dbReference type="Proteomes" id="UP000276309">
    <property type="component" value="Chromosome"/>
</dbReference>
<proteinExistence type="predicted"/>
<accession>A0A3G2L5B4</accession>
<dbReference type="OrthoDB" id="9803913at2"/>
<dbReference type="InterPro" id="IPR035901">
    <property type="entry name" value="GIY-YIG_endonuc_sf"/>
</dbReference>
<dbReference type="CDD" id="cd06127">
    <property type="entry name" value="DEDDh"/>
    <property type="match status" value="1"/>
</dbReference>
<dbReference type="Pfam" id="PF00929">
    <property type="entry name" value="RNase_T"/>
    <property type="match status" value="1"/>
</dbReference>
<dbReference type="GO" id="GO:0006289">
    <property type="term" value="P:nucleotide-excision repair"/>
    <property type="evidence" value="ECO:0007669"/>
    <property type="project" value="InterPro"/>
</dbReference>
<dbReference type="GO" id="GO:0003676">
    <property type="term" value="F:nucleic acid binding"/>
    <property type="evidence" value="ECO:0007669"/>
    <property type="project" value="InterPro"/>
</dbReference>
<gene>
    <name evidence="2" type="ORF">D1013_08840</name>
</gene>
<dbReference type="RefSeq" id="WP_121848475.1">
    <property type="nucleotide sequence ID" value="NZ_CP032050.1"/>
</dbReference>
<organism evidence="2 3">
    <name type="scientific">Euzebyella marina</name>
    <dbReference type="NCBI Taxonomy" id="1761453"/>
    <lineage>
        <taxon>Bacteria</taxon>
        <taxon>Pseudomonadati</taxon>
        <taxon>Bacteroidota</taxon>
        <taxon>Flavobacteriia</taxon>
        <taxon>Flavobacteriales</taxon>
        <taxon>Flavobacteriaceae</taxon>
        <taxon>Euzebyella</taxon>
    </lineage>
</organism>
<reference evidence="2 3" key="1">
    <citation type="submission" date="2018-08" db="EMBL/GenBank/DDBJ databases">
        <title>The reduced genetic potential of extracellular carbohydrate catabolism in Euzebyella marina RN62, a Flavobacteriia bacterium isolated from the hadal water.</title>
        <authorList>
            <person name="Xue C."/>
        </authorList>
    </citation>
    <scope>NUCLEOTIDE SEQUENCE [LARGE SCALE GENOMIC DNA]</scope>
    <source>
        <strain evidence="2 3">RN62</strain>
    </source>
</reference>
<dbReference type="Pfam" id="PF01541">
    <property type="entry name" value="GIY-YIG"/>
    <property type="match status" value="1"/>
</dbReference>
<dbReference type="PANTHER" id="PTHR30562">
    <property type="entry name" value="UVRC/OXIDOREDUCTASE"/>
    <property type="match status" value="1"/>
</dbReference>
<protein>
    <recommendedName>
        <fullName evidence="1">GIY-YIG domain-containing protein</fullName>
    </recommendedName>
</protein>
<dbReference type="InterPro" id="IPR000305">
    <property type="entry name" value="GIY-YIG_endonuc"/>
</dbReference>
<dbReference type="SUPFAM" id="SSF53098">
    <property type="entry name" value="Ribonuclease H-like"/>
    <property type="match status" value="1"/>
</dbReference>
<dbReference type="InterPro" id="IPR036397">
    <property type="entry name" value="RNaseH_sf"/>
</dbReference>
<evidence type="ECO:0000313" key="2">
    <source>
        <dbReference type="EMBL" id="AYN67459.1"/>
    </source>
</evidence>
<dbReference type="GO" id="GO:0009380">
    <property type="term" value="C:excinuclease repair complex"/>
    <property type="evidence" value="ECO:0007669"/>
    <property type="project" value="TreeGrafter"/>
</dbReference>
<dbReference type="Gene3D" id="3.40.1440.10">
    <property type="entry name" value="GIY-YIG endonuclease"/>
    <property type="match status" value="1"/>
</dbReference>
<dbReference type="CDD" id="cd10434">
    <property type="entry name" value="GIY-YIG_UvrC_Cho"/>
    <property type="match status" value="1"/>
</dbReference>
<name>A0A3G2L5B4_9FLAO</name>
<dbReference type="InterPro" id="IPR013520">
    <property type="entry name" value="Ribonucl_H"/>
</dbReference>
<dbReference type="PROSITE" id="PS50164">
    <property type="entry name" value="GIY_YIG"/>
    <property type="match status" value="1"/>
</dbReference>
<sequence length="465" mass="53424">MLRRNFAIVSLVTYGYKTKPQRIIQLTVSKLQGTHYEPIFHTNVNPEEPIPSYVGNRTGLTDAILHQAPSFLDIAQRLLNELDDYILVAHDASLIHYALQSEFNYLGFAFNAAHLCTKRLAKKLMPNMTSYDLSYLTRVLNIPYEEGNYSDRLGQAVSILFQRLVLLDEKGDLISNLLNSKTGKLKNAIKDSHGSKFSQLPNTPGIYKFQNSEGKVIYVGKAKNIKKRVLSHFYSNSKKERLLCESTSDIDFERTGSELIALLREADLIDKLNPIYNYIQKKDYITYHIISQKNKLGLMELKIERRPFMHSPNEIFLKRGDAIKRLIELTSKFRLCPLKTGLKSRLGNCYLDEFSNCDGVCQGKEDIGTYNNKVANALQYIVNEKDNYVIFEKGRVEGEKCLVLVLHGVYQGYGYLDHSQSIASINELRNFIDNKKHSYHTAKIIAAYRTRYPRKVRLIEENDIR</sequence>
<feature type="domain" description="GIY-YIG" evidence="1">
    <location>
        <begin position="202"/>
        <end position="278"/>
    </location>
</feature>
<dbReference type="InterPro" id="IPR047296">
    <property type="entry name" value="GIY-YIG_UvrC_Cho"/>
</dbReference>
<keyword evidence="3" id="KW-1185">Reference proteome</keyword>
<dbReference type="KEGG" id="emar:D1013_08840"/>
<dbReference type="SMART" id="SM00465">
    <property type="entry name" value="GIYc"/>
    <property type="match status" value="1"/>
</dbReference>
<evidence type="ECO:0000313" key="3">
    <source>
        <dbReference type="Proteomes" id="UP000276309"/>
    </source>
</evidence>
<dbReference type="InterPro" id="IPR012337">
    <property type="entry name" value="RNaseH-like_sf"/>
</dbReference>
<dbReference type="AlphaFoldDB" id="A0A3G2L5B4"/>
<dbReference type="GO" id="GO:0004527">
    <property type="term" value="F:exonuclease activity"/>
    <property type="evidence" value="ECO:0007669"/>
    <property type="project" value="UniProtKB-ARBA"/>
</dbReference>
<dbReference type="InterPro" id="IPR050066">
    <property type="entry name" value="UvrABC_protein_C"/>
</dbReference>
<dbReference type="SUPFAM" id="SSF82771">
    <property type="entry name" value="GIY-YIG endonuclease"/>
    <property type="match status" value="1"/>
</dbReference>
<dbReference type="Gene3D" id="3.30.420.10">
    <property type="entry name" value="Ribonuclease H-like superfamily/Ribonuclease H"/>
    <property type="match status" value="1"/>
</dbReference>